<keyword evidence="2" id="KW-1185">Reference proteome</keyword>
<feature type="chain" id="PRO_5039930334" evidence="1">
    <location>
        <begin position="25"/>
        <end position="109"/>
    </location>
</feature>
<reference evidence="2" key="1">
    <citation type="journal article" date="2020" name="Nat. Ecol. Evol.">
        <title>Deeply conserved synteny resolves early events in vertebrate evolution.</title>
        <authorList>
            <person name="Simakov O."/>
            <person name="Marletaz F."/>
            <person name="Yue J.X."/>
            <person name="O'Connell B."/>
            <person name="Jenkins J."/>
            <person name="Brandt A."/>
            <person name="Calef R."/>
            <person name="Tung C.H."/>
            <person name="Huang T.K."/>
            <person name="Schmutz J."/>
            <person name="Satoh N."/>
            <person name="Yu J.K."/>
            <person name="Putnam N.H."/>
            <person name="Green R.E."/>
            <person name="Rokhsar D.S."/>
        </authorList>
    </citation>
    <scope>NUCLEOTIDE SEQUENCE [LARGE SCALE GENOMIC DNA]</scope>
    <source>
        <strain evidence="2">S238N-H82</strain>
    </source>
</reference>
<sequence length="109" mass="11379">MSSKMTWIFCRCLLLLILSTGCSAVTFTYSSASYTVSEDAPAGAYVITSGDVTVTWTSSGGTTPFEIISPVGSTFQVDSTGAPHVIKMATALIGSESHCPRNNDMATGI</sequence>
<evidence type="ECO:0000256" key="1">
    <source>
        <dbReference type="SAM" id="SignalP"/>
    </source>
</evidence>
<reference evidence="3" key="2">
    <citation type="submission" date="2025-08" db="UniProtKB">
        <authorList>
            <consortium name="RefSeq"/>
        </authorList>
    </citation>
    <scope>IDENTIFICATION</scope>
    <source>
        <strain evidence="3">S238N-H82</strain>
        <tissue evidence="3">Testes</tissue>
    </source>
</reference>
<dbReference type="RefSeq" id="XP_035676134.1">
    <property type="nucleotide sequence ID" value="XM_035820241.1"/>
</dbReference>
<dbReference type="KEGG" id="bfo:118415557"/>
<keyword evidence="1" id="KW-0732">Signal</keyword>
<gene>
    <name evidence="3" type="primary">LOC118415557</name>
</gene>
<protein>
    <submittedName>
        <fullName evidence="3">Uncharacterized protein LOC118415557</fullName>
    </submittedName>
</protein>
<evidence type="ECO:0000313" key="2">
    <source>
        <dbReference type="Proteomes" id="UP000001554"/>
    </source>
</evidence>
<organism evidence="2 3">
    <name type="scientific">Branchiostoma floridae</name>
    <name type="common">Florida lancelet</name>
    <name type="synonym">Amphioxus</name>
    <dbReference type="NCBI Taxonomy" id="7739"/>
    <lineage>
        <taxon>Eukaryota</taxon>
        <taxon>Metazoa</taxon>
        <taxon>Chordata</taxon>
        <taxon>Cephalochordata</taxon>
        <taxon>Leptocardii</taxon>
        <taxon>Amphioxiformes</taxon>
        <taxon>Branchiostomatidae</taxon>
        <taxon>Branchiostoma</taxon>
    </lineage>
</organism>
<dbReference type="GeneID" id="118415557"/>
<dbReference type="AlphaFoldDB" id="A0A9J7L4E2"/>
<proteinExistence type="predicted"/>
<accession>A0A9J7L4E2</accession>
<evidence type="ECO:0000313" key="3">
    <source>
        <dbReference type="RefSeq" id="XP_035676134.1"/>
    </source>
</evidence>
<feature type="signal peptide" evidence="1">
    <location>
        <begin position="1"/>
        <end position="24"/>
    </location>
</feature>
<name>A0A9J7L4E2_BRAFL</name>
<dbReference type="Proteomes" id="UP000001554">
    <property type="component" value="Chromosome 5"/>
</dbReference>
<dbReference type="PROSITE" id="PS51257">
    <property type="entry name" value="PROKAR_LIPOPROTEIN"/>
    <property type="match status" value="1"/>
</dbReference>